<gene>
    <name evidence="2" type="ORF">VP01_986g5</name>
</gene>
<dbReference type="PANTHER" id="PTHR46564:SF1">
    <property type="entry name" value="TRANSPOSASE"/>
    <property type="match status" value="1"/>
</dbReference>
<evidence type="ECO:0000259" key="1">
    <source>
        <dbReference type="Pfam" id="PF13358"/>
    </source>
</evidence>
<sequence length="194" mass="22346">MKFQFQKVSLESTGDPHHLINQLSITVKKAETDNVKKFLVSKFRWVESIFQSDPAILEFIRQKCGSPTHRLIIRQNPEQLNILLAIGFNRVLVVAVWEDKFNAKKYGHFLKHDLLLPMNRYPAMKSVVVCDNTGIHRSPKVQHLCDKAGVFLIYLPASQNPAWEVRSTFTNVVFPQMLYNMYQHCGHAVHPCTS</sequence>
<comment type="caution">
    <text evidence="2">The sequence shown here is derived from an EMBL/GenBank/DDBJ whole genome shotgun (WGS) entry which is preliminary data.</text>
</comment>
<dbReference type="InterPro" id="IPR038717">
    <property type="entry name" value="Tc1-like_DDE_dom"/>
</dbReference>
<name>A0A0L6U5I8_9BASI</name>
<dbReference type="AlphaFoldDB" id="A0A0L6U5I8"/>
<dbReference type="VEuPathDB" id="FungiDB:VP01_986g5"/>
<dbReference type="GO" id="GO:0003676">
    <property type="term" value="F:nucleic acid binding"/>
    <property type="evidence" value="ECO:0007669"/>
    <property type="project" value="InterPro"/>
</dbReference>
<accession>A0A0L6U5I8</accession>
<dbReference type="InterPro" id="IPR036397">
    <property type="entry name" value="RNaseH_sf"/>
</dbReference>
<dbReference type="Pfam" id="PF13358">
    <property type="entry name" value="DDE_3"/>
    <property type="match status" value="1"/>
</dbReference>
<dbReference type="EMBL" id="LAVV01015569">
    <property type="protein sequence ID" value="KNZ43784.1"/>
    <property type="molecule type" value="Genomic_DNA"/>
</dbReference>
<reference evidence="2 3" key="1">
    <citation type="submission" date="2015-08" db="EMBL/GenBank/DDBJ databases">
        <title>Next Generation Sequencing and Analysis of the Genome of Puccinia sorghi L Schw, the Causal Agent of Maize Common Rust.</title>
        <authorList>
            <person name="Rochi L."/>
            <person name="Burguener G."/>
            <person name="Darino M."/>
            <person name="Turjanski A."/>
            <person name="Kreff E."/>
            <person name="Dieguez M.J."/>
            <person name="Sacco F."/>
        </authorList>
    </citation>
    <scope>NUCLEOTIDE SEQUENCE [LARGE SCALE GENOMIC DNA]</scope>
    <source>
        <strain evidence="2 3">RO10H11247</strain>
    </source>
</reference>
<proteinExistence type="predicted"/>
<feature type="domain" description="Tc1-like transposase DDE" evidence="1">
    <location>
        <begin position="47"/>
        <end position="157"/>
    </location>
</feature>
<evidence type="ECO:0000313" key="3">
    <source>
        <dbReference type="Proteomes" id="UP000037035"/>
    </source>
</evidence>
<dbReference type="Gene3D" id="3.30.420.10">
    <property type="entry name" value="Ribonuclease H-like superfamily/Ribonuclease H"/>
    <property type="match status" value="1"/>
</dbReference>
<evidence type="ECO:0000313" key="2">
    <source>
        <dbReference type="EMBL" id="KNZ43784.1"/>
    </source>
</evidence>
<dbReference type="OrthoDB" id="2142724at2759"/>
<protein>
    <recommendedName>
        <fullName evidence="1">Tc1-like transposase DDE domain-containing protein</fullName>
    </recommendedName>
</protein>
<keyword evidence="3" id="KW-1185">Reference proteome</keyword>
<dbReference type="Proteomes" id="UP000037035">
    <property type="component" value="Unassembled WGS sequence"/>
</dbReference>
<organism evidence="2 3">
    <name type="scientific">Puccinia sorghi</name>
    <dbReference type="NCBI Taxonomy" id="27349"/>
    <lineage>
        <taxon>Eukaryota</taxon>
        <taxon>Fungi</taxon>
        <taxon>Dikarya</taxon>
        <taxon>Basidiomycota</taxon>
        <taxon>Pucciniomycotina</taxon>
        <taxon>Pucciniomycetes</taxon>
        <taxon>Pucciniales</taxon>
        <taxon>Pucciniaceae</taxon>
        <taxon>Puccinia</taxon>
    </lineage>
</organism>
<dbReference type="STRING" id="27349.A0A0L6U5I8"/>
<dbReference type="PANTHER" id="PTHR46564">
    <property type="entry name" value="TRANSPOSASE"/>
    <property type="match status" value="1"/>
</dbReference>